<dbReference type="Gene3D" id="1.10.8.900">
    <property type="match status" value="1"/>
</dbReference>
<evidence type="ECO:0000256" key="1">
    <source>
        <dbReference type="SAM" id="MobiDB-lite"/>
    </source>
</evidence>
<keyword evidence="3" id="KW-1185">Reference proteome</keyword>
<protein>
    <recommendedName>
        <fullName evidence="4">Methyltransferase type 11 domain-containing protein</fullName>
    </recommendedName>
</protein>
<feature type="region of interest" description="Disordered" evidence="1">
    <location>
        <begin position="217"/>
        <end position="240"/>
    </location>
</feature>
<dbReference type="PATRIC" id="fig|2041.4.peg.2922"/>
<dbReference type="AlphaFoldDB" id="A0A0U4DC63"/>
<evidence type="ECO:0000313" key="3">
    <source>
        <dbReference type="Proteomes" id="UP000067689"/>
    </source>
</evidence>
<dbReference type="STRING" id="2041.AERYTH_14015"/>
<name>A0A0U4DC63_9ACTN</name>
<gene>
    <name evidence="2" type="ORF">AERYTH_14015</name>
</gene>
<dbReference type="Gene3D" id="3.40.50.150">
    <property type="entry name" value="Vaccinia Virus protein VP39"/>
    <property type="match status" value="1"/>
</dbReference>
<evidence type="ECO:0000313" key="2">
    <source>
        <dbReference type="EMBL" id="ALX05730.1"/>
    </source>
</evidence>
<evidence type="ECO:0008006" key="4">
    <source>
        <dbReference type="Google" id="ProtNLM"/>
    </source>
</evidence>
<dbReference type="KEGG" id="aer:AERYTH_14015"/>
<dbReference type="RefSeq" id="WP_067859990.1">
    <property type="nucleotide sequence ID" value="NZ_CP011502.1"/>
</dbReference>
<dbReference type="InterPro" id="IPR029063">
    <property type="entry name" value="SAM-dependent_MTases_sf"/>
</dbReference>
<dbReference type="EMBL" id="CP011502">
    <property type="protein sequence ID" value="ALX05730.1"/>
    <property type="molecule type" value="Genomic_DNA"/>
</dbReference>
<dbReference type="Proteomes" id="UP000067689">
    <property type="component" value="Chromosome"/>
</dbReference>
<proteinExistence type="predicted"/>
<sequence>MSELFDQAARSAPGTDEAHDRLVKWLVGDRLACVLLLEDSSLAFRLAEQGHEVVVAGEDVRTVRSPDVLYVRTVGPRLPFVADAFDAVVTPQLHDDQTVLAEQARVLRAGGVLSSLARDHDETLPWVRRLREVAGRRPAPPAPATGTVEASGLFHPLETTEHATWEELDLPALLQYARETGRQPVEDATLSRVRELFDQNTAQSGSLRLRHLLRGTRARVRKEPRSQGPQPPDTLLLELR</sequence>
<dbReference type="OrthoDB" id="9797252at2"/>
<reference evidence="2 3" key="1">
    <citation type="journal article" date="1991" name="Int. J. Syst. Bacteriol.">
        <title>Description of the erythromycin-producing bacterium Arthrobacter sp. strain NRRL B-3381 as Aeromicrobium erythreum gen. nov., sp. nov.</title>
        <authorList>
            <person name="Miller E.S."/>
            <person name="Woese C.R."/>
            <person name="Brenner S."/>
        </authorList>
    </citation>
    <scope>NUCLEOTIDE SEQUENCE [LARGE SCALE GENOMIC DNA]</scope>
    <source>
        <strain evidence="2 3">AR18</strain>
    </source>
</reference>
<organism evidence="2 3">
    <name type="scientific">Aeromicrobium erythreum</name>
    <dbReference type="NCBI Taxonomy" id="2041"/>
    <lineage>
        <taxon>Bacteria</taxon>
        <taxon>Bacillati</taxon>
        <taxon>Actinomycetota</taxon>
        <taxon>Actinomycetes</taxon>
        <taxon>Propionibacteriales</taxon>
        <taxon>Nocardioidaceae</taxon>
        <taxon>Aeromicrobium</taxon>
    </lineage>
</organism>
<dbReference type="SUPFAM" id="SSF53335">
    <property type="entry name" value="S-adenosyl-L-methionine-dependent methyltransferases"/>
    <property type="match status" value="1"/>
</dbReference>
<accession>A0A0U4DC63</accession>